<protein>
    <submittedName>
        <fullName evidence="3">Ectoine/hydroxyectoine ABC transporter substrate-binding protein EhuB</fullName>
    </submittedName>
</protein>
<feature type="domain" description="Solute-binding protein family 3/N-terminal" evidence="2">
    <location>
        <begin position="41"/>
        <end position="275"/>
    </location>
</feature>
<organism evidence="3 4">
    <name type="scientific">Geotalea uraniireducens</name>
    <dbReference type="NCBI Taxonomy" id="351604"/>
    <lineage>
        <taxon>Bacteria</taxon>
        <taxon>Pseudomonadati</taxon>
        <taxon>Thermodesulfobacteriota</taxon>
        <taxon>Desulfuromonadia</taxon>
        <taxon>Geobacterales</taxon>
        <taxon>Geobacteraceae</taxon>
        <taxon>Geotalea</taxon>
    </lineage>
</organism>
<dbReference type="InterPro" id="IPR014337">
    <property type="entry name" value="Ectoine_EhuB"/>
</dbReference>
<dbReference type="Pfam" id="PF00497">
    <property type="entry name" value="SBP_bac_3"/>
    <property type="match status" value="1"/>
</dbReference>
<dbReference type="PANTHER" id="PTHR35936:SF17">
    <property type="entry name" value="ARGININE-BINDING EXTRACELLULAR PROTEIN ARTP"/>
    <property type="match status" value="1"/>
</dbReference>
<gene>
    <name evidence="3" type="ORF">GURASL_19180</name>
</gene>
<dbReference type="PROSITE" id="PS51257">
    <property type="entry name" value="PROKAR_LIPOPROTEIN"/>
    <property type="match status" value="1"/>
</dbReference>
<dbReference type="SUPFAM" id="SSF53850">
    <property type="entry name" value="Periplasmic binding protein-like II"/>
    <property type="match status" value="1"/>
</dbReference>
<keyword evidence="4" id="KW-1185">Reference proteome</keyword>
<dbReference type="RefSeq" id="WP_282003762.1">
    <property type="nucleotide sequence ID" value="NZ_AP027151.1"/>
</dbReference>
<sequence>MKRNSRIIGAVLVFAAICTVAVVAVSCTRDRSLARLREAGVVRVGYAVEAPYAFVGANCQVTGEFPEAAKYLAARLGIRRVEWVQTDFDALIPDLESGRFDLIAAGMFITPQRAKRIAFSEPLLRVRQGLLVRRGNPRQLHAYRDVLTRPGIRIAVLAGSFEETLLRQMKVPERQIVSVPDALTGRLAVESGVADGLALSQPTLRWMVDRAASGRTALAEPFEQPTPAQMKGSSYCAFGFRKEDHQLLDAWNKALHPFVDSPEHLALLSRFGFGRLALPGTITTSEVLVR</sequence>
<dbReference type="CDD" id="cd01002">
    <property type="entry name" value="PBP2_Ehub_like"/>
    <property type="match status" value="1"/>
</dbReference>
<evidence type="ECO:0000259" key="2">
    <source>
        <dbReference type="SMART" id="SM00062"/>
    </source>
</evidence>
<keyword evidence="1" id="KW-0732">Signal</keyword>
<name>A0ABM8EKZ3_9BACT</name>
<dbReference type="Proteomes" id="UP001317705">
    <property type="component" value="Chromosome"/>
</dbReference>
<dbReference type="NCBIfam" id="TIGR02995">
    <property type="entry name" value="ectoine_ehuB"/>
    <property type="match status" value="1"/>
</dbReference>
<dbReference type="InterPro" id="IPR001638">
    <property type="entry name" value="Solute-binding_3/MltF_N"/>
</dbReference>
<dbReference type="PANTHER" id="PTHR35936">
    <property type="entry name" value="MEMBRANE-BOUND LYTIC MUREIN TRANSGLYCOSYLASE F"/>
    <property type="match status" value="1"/>
</dbReference>
<reference evidence="3 4" key="1">
    <citation type="submission" date="2022-12" db="EMBL/GenBank/DDBJ databases">
        <title>Polyphasic characterization of Geotalea uranireducens NIT-SL11 newly isolated from a complex of sewage sludge and microbially reduced graphene oxide.</title>
        <authorList>
            <person name="Xie L."/>
            <person name="Yoshida N."/>
            <person name="Meng L."/>
        </authorList>
    </citation>
    <scope>NUCLEOTIDE SEQUENCE [LARGE SCALE GENOMIC DNA]</scope>
    <source>
        <strain evidence="3 4">NIT-SL11</strain>
    </source>
</reference>
<evidence type="ECO:0000256" key="1">
    <source>
        <dbReference type="ARBA" id="ARBA00022729"/>
    </source>
</evidence>
<dbReference type="EMBL" id="AP027151">
    <property type="protein sequence ID" value="BDV42995.1"/>
    <property type="molecule type" value="Genomic_DNA"/>
</dbReference>
<evidence type="ECO:0000313" key="4">
    <source>
        <dbReference type="Proteomes" id="UP001317705"/>
    </source>
</evidence>
<proteinExistence type="predicted"/>
<evidence type="ECO:0000313" key="3">
    <source>
        <dbReference type="EMBL" id="BDV42995.1"/>
    </source>
</evidence>
<accession>A0ABM8EKZ3</accession>
<dbReference type="SMART" id="SM00062">
    <property type="entry name" value="PBPb"/>
    <property type="match status" value="1"/>
</dbReference>
<dbReference type="Gene3D" id="3.40.190.10">
    <property type="entry name" value="Periplasmic binding protein-like II"/>
    <property type="match status" value="2"/>
</dbReference>